<comment type="caution">
    <text evidence="2">The sequence shown here is derived from an EMBL/GenBank/DDBJ whole genome shotgun (WGS) entry which is preliminary data.</text>
</comment>
<protein>
    <recommendedName>
        <fullName evidence="4">RRM domain-containing protein</fullName>
    </recommendedName>
</protein>
<accession>A0ABN9QVA6</accession>
<proteinExistence type="predicted"/>
<gene>
    <name evidence="2" type="ORF">PCOR1329_LOCUS15263</name>
</gene>
<keyword evidence="3" id="KW-1185">Reference proteome</keyword>
<dbReference type="EMBL" id="CAUYUJ010004603">
    <property type="protein sequence ID" value="CAK0810245.1"/>
    <property type="molecule type" value="Genomic_DNA"/>
</dbReference>
<feature type="region of interest" description="Disordered" evidence="1">
    <location>
        <begin position="129"/>
        <end position="179"/>
    </location>
</feature>
<dbReference type="Proteomes" id="UP001189429">
    <property type="component" value="Unassembled WGS sequence"/>
</dbReference>
<sequence>MAAACGGACGGLRGPREPSPSPGLGRAPSRSGFDVPNTVLLADALEPPVLETPVSRHTSGKMAPIRPPPGLSRTGPPVPVSIASELAERAATPDKVSPLTPELEHLQQQPRLLQLHLHLQLPGPLLQLTAPSPAASPDRTETSEAPGLAAADSTASEDSWQLPPGEQPGQPPLLGALKPWGASPDKRATLVLVALADFPRAATESEICLALDHAIAQYGGLHLVAHGGSVRECRIVRDKGLYGIFEFKSEELAKIILSACSRGNVVMKDAMHKRWYLHASRSRRVTVDVREAADSGRREQLPDQQVAP</sequence>
<feature type="region of interest" description="Disordered" evidence="1">
    <location>
        <begin position="1"/>
        <end position="81"/>
    </location>
</feature>
<evidence type="ECO:0000313" key="2">
    <source>
        <dbReference type="EMBL" id="CAK0810245.1"/>
    </source>
</evidence>
<evidence type="ECO:0000256" key="1">
    <source>
        <dbReference type="SAM" id="MobiDB-lite"/>
    </source>
</evidence>
<organism evidence="2 3">
    <name type="scientific">Prorocentrum cordatum</name>
    <dbReference type="NCBI Taxonomy" id="2364126"/>
    <lineage>
        <taxon>Eukaryota</taxon>
        <taxon>Sar</taxon>
        <taxon>Alveolata</taxon>
        <taxon>Dinophyceae</taxon>
        <taxon>Prorocentrales</taxon>
        <taxon>Prorocentraceae</taxon>
        <taxon>Prorocentrum</taxon>
    </lineage>
</organism>
<evidence type="ECO:0000313" key="3">
    <source>
        <dbReference type="Proteomes" id="UP001189429"/>
    </source>
</evidence>
<reference evidence="2" key="1">
    <citation type="submission" date="2023-10" db="EMBL/GenBank/DDBJ databases">
        <authorList>
            <person name="Chen Y."/>
            <person name="Shah S."/>
            <person name="Dougan E. K."/>
            <person name="Thang M."/>
            <person name="Chan C."/>
        </authorList>
    </citation>
    <scope>NUCLEOTIDE SEQUENCE [LARGE SCALE GENOMIC DNA]</scope>
</reference>
<name>A0ABN9QVA6_9DINO</name>
<evidence type="ECO:0008006" key="4">
    <source>
        <dbReference type="Google" id="ProtNLM"/>
    </source>
</evidence>